<name>A0A371GT25_MUCPR</name>
<dbReference type="InterPro" id="IPR041588">
    <property type="entry name" value="Integrase_H2C2"/>
</dbReference>
<dbReference type="Pfam" id="PF17921">
    <property type="entry name" value="Integrase_H2C2"/>
    <property type="match status" value="1"/>
</dbReference>
<evidence type="ECO:0000259" key="1">
    <source>
        <dbReference type="Pfam" id="PF17921"/>
    </source>
</evidence>
<dbReference type="AlphaFoldDB" id="A0A371GT25"/>
<reference evidence="2" key="1">
    <citation type="submission" date="2018-05" db="EMBL/GenBank/DDBJ databases">
        <title>Draft genome of Mucuna pruriens seed.</title>
        <authorList>
            <person name="Nnadi N.E."/>
            <person name="Vos R."/>
            <person name="Hasami M.H."/>
            <person name="Devisetty U.K."/>
            <person name="Aguiy J.C."/>
        </authorList>
    </citation>
    <scope>NUCLEOTIDE SEQUENCE [LARGE SCALE GENOMIC DNA]</scope>
    <source>
        <strain evidence="2">JCA_2017</strain>
    </source>
</reference>
<dbReference type="InterPro" id="IPR036397">
    <property type="entry name" value="RNaseH_sf"/>
</dbReference>
<accession>A0A371GT25</accession>
<evidence type="ECO:0000313" key="2">
    <source>
        <dbReference type="EMBL" id="RDX93707.1"/>
    </source>
</evidence>
<evidence type="ECO:0000313" key="3">
    <source>
        <dbReference type="Proteomes" id="UP000257109"/>
    </source>
</evidence>
<dbReference type="Gene3D" id="1.10.340.70">
    <property type="match status" value="1"/>
</dbReference>
<dbReference type="Proteomes" id="UP000257109">
    <property type="component" value="Unassembled WGS sequence"/>
</dbReference>
<dbReference type="Gene3D" id="3.30.420.10">
    <property type="entry name" value="Ribonuclease H-like superfamily/Ribonuclease H"/>
    <property type="match status" value="1"/>
</dbReference>
<proteinExistence type="predicted"/>
<gene>
    <name evidence="2" type="primary">Tf2-11</name>
    <name evidence="2" type="ORF">CR513_23999</name>
</gene>
<keyword evidence="3" id="KW-1185">Reference proteome</keyword>
<feature type="domain" description="Integrase zinc-binding" evidence="1">
    <location>
        <begin position="87"/>
        <end position="136"/>
    </location>
</feature>
<comment type="caution">
    <text evidence="2">The sequence shown here is derived from an EMBL/GenBank/DDBJ whole genome shotgun (WGS) entry which is preliminary data.</text>
</comment>
<organism evidence="2 3">
    <name type="scientific">Mucuna pruriens</name>
    <name type="common">Velvet bean</name>
    <name type="synonym">Dolichos pruriens</name>
    <dbReference type="NCBI Taxonomy" id="157652"/>
    <lineage>
        <taxon>Eukaryota</taxon>
        <taxon>Viridiplantae</taxon>
        <taxon>Streptophyta</taxon>
        <taxon>Embryophyta</taxon>
        <taxon>Tracheophyta</taxon>
        <taxon>Spermatophyta</taxon>
        <taxon>Magnoliopsida</taxon>
        <taxon>eudicotyledons</taxon>
        <taxon>Gunneridae</taxon>
        <taxon>Pentapetalae</taxon>
        <taxon>rosids</taxon>
        <taxon>fabids</taxon>
        <taxon>Fabales</taxon>
        <taxon>Fabaceae</taxon>
        <taxon>Papilionoideae</taxon>
        <taxon>50 kb inversion clade</taxon>
        <taxon>NPAAA clade</taxon>
        <taxon>indigoferoid/millettioid clade</taxon>
        <taxon>Phaseoleae</taxon>
        <taxon>Mucuna</taxon>
    </lineage>
</organism>
<dbReference type="PANTHER" id="PTHR35046:SF9">
    <property type="entry name" value="RNA-DIRECTED DNA POLYMERASE"/>
    <property type="match status" value="1"/>
</dbReference>
<dbReference type="PANTHER" id="PTHR35046">
    <property type="entry name" value="ZINC KNUCKLE (CCHC-TYPE) FAMILY PROTEIN"/>
    <property type="match status" value="1"/>
</dbReference>
<dbReference type="GO" id="GO:0003676">
    <property type="term" value="F:nucleic acid binding"/>
    <property type="evidence" value="ECO:0007669"/>
    <property type="project" value="InterPro"/>
</dbReference>
<protein>
    <submittedName>
        <fullName evidence="2">Tf2-11</fullName>
    </submittedName>
</protein>
<dbReference type="EMBL" id="QJKJ01004548">
    <property type="protein sequence ID" value="RDX93707.1"/>
    <property type="molecule type" value="Genomic_DNA"/>
</dbReference>
<feature type="non-terminal residue" evidence="2">
    <location>
        <position position="1"/>
    </location>
</feature>
<sequence>MTESCSCEGFACLATLSIVQEFVIHSDHEALKHLRGQGKMNVVVDALSRKHALIVMLETKLIALDCIKKLYEKDIAFGEFLSCAIACEKTHEGGLVSHFGKLKTFEILNEHFFLSRMRKDVHNVCERCLTCKLTKSKVSPHGLYATLPIPTTPWIDISMNFVLSLPRSKGETQSFLVIFGGPYGIGLVQNYSFPPLVINKRMDKLRKSLRDWEDLMPHVEFAYNRVFNSTISHSLFELAYDFNPLSPT</sequence>
<dbReference type="STRING" id="157652.A0A371GT25"/>